<keyword evidence="3" id="KW-1185">Reference proteome</keyword>
<dbReference type="RefSeq" id="WP_346145525.1">
    <property type="nucleotide sequence ID" value="NZ_BAAATE010000004.1"/>
</dbReference>
<accession>A0ABN3RIW8</accession>
<dbReference type="Proteomes" id="UP001501666">
    <property type="component" value="Unassembled WGS sequence"/>
</dbReference>
<evidence type="ECO:0000313" key="3">
    <source>
        <dbReference type="Proteomes" id="UP001501666"/>
    </source>
</evidence>
<proteinExistence type="predicted"/>
<name>A0ABN3RIW8_9ACTN</name>
<organism evidence="2 3">
    <name type="scientific">Nonomuraea recticatena</name>
    <dbReference type="NCBI Taxonomy" id="46178"/>
    <lineage>
        <taxon>Bacteria</taxon>
        <taxon>Bacillati</taxon>
        <taxon>Actinomycetota</taxon>
        <taxon>Actinomycetes</taxon>
        <taxon>Streptosporangiales</taxon>
        <taxon>Streptosporangiaceae</taxon>
        <taxon>Nonomuraea</taxon>
    </lineage>
</organism>
<evidence type="ECO:0000313" key="2">
    <source>
        <dbReference type="EMBL" id="GAA2653591.1"/>
    </source>
</evidence>
<sequence length="99" mass="11279">MSRVATYRVGPLLARRTPFTTHGALSAVPYARSETGRLPIDWAACYREDSPRIVLTVLSYATPIAWVRDDGLAVIPNVFYSFTSLRHQRLCHEWLNTEE</sequence>
<feature type="domain" description="DUF8033" evidence="1">
    <location>
        <begin position="57"/>
        <end position="90"/>
    </location>
</feature>
<gene>
    <name evidence="2" type="ORF">GCM10010412_021820</name>
</gene>
<dbReference type="InterPro" id="IPR058346">
    <property type="entry name" value="DUF8033"/>
</dbReference>
<evidence type="ECO:0000259" key="1">
    <source>
        <dbReference type="Pfam" id="PF26096"/>
    </source>
</evidence>
<dbReference type="EMBL" id="BAAATE010000004">
    <property type="protein sequence ID" value="GAA2653591.1"/>
    <property type="molecule type" value="Genomic_DNA"/>
</dbReference>
<dbReference type="Pfam" id="PF26096">
    <property type="entry name" value="DUF8033"/>
    <property type="match status" value="1"/>
</dbReference>
<protein>
    <recommendedName>
        <fullName evidence="1">DUF8033 domain-containing protein</fullName>
    </recommendedName>
</protein>
<comment type="caution">
    <text evidence="2">The sequence shown here is derived from an EMBL/GenBank/DDBJ whole genome shotgun (WGS) entry which is preliminary data.</text>
</comment>
<reference evidence="2 3" key="1">
    <citation type="journal article" date="2019" name="Int. J. Syst. Evol. Microbiol.">
        <title>The Global Catalogue of Microorganisms (GCM) 10K type strain sequencing project: providing services to taxonomists for standard genome sequencing and annotation.</title>
        <authorList>
            <consortium name="The Broad Institute Genomics Platform"/>
            <consortium name="The Broad Institute Genome Sequencing Center for Infectious Disease"/>
            <person name="Wu L."/>
            <person name="Ma J."/>
        </authorList>
    </citation>
    <scope>NUCLEOTIDE SEQUENCE [LARGE SCALE GENOMIC DNA]</scope>
    <source>
        <strain evidence="2 3">JCM 6835</strain>
    </source>
</reference>